<comment type="caution">
    <text evidence="2">The sequence shown here is derived from an EMBL/GenBank/DDBJ whole genome shotgun (WGS) entry which is preliminary data.</text>
</comment>
<dbReference type="EMBL" id="JARJCN010000014">
    <property type="protein sequence ID" value="KAJ7094634.1"/>
    <property type="molecule type" value="Genomic_DNA"/>
</dbReference>
<evidence type="ECO:0000313" key="3">
    <source>
        <dbReference type="Proteomes" id="UP001222325"/>
    </source>
</evidence>
<dbReference type="AlphaFoldDB" id="A0AAD6U9I6"/>
<dbReference type="Proteomes" id="UP001222325">
    <property type="component" value="Unassembled WGS sequence"/>
</dbReference>
<organism evidence="2 3">
    <name type="scientific">Mycena belliarum</name>
    <dbReference type="NCBI Taxonomy" id="1033014"/>
    <lineage>
        <taxon>Eukaryota</taxon>
        <taxon>Fungi</taxon>
        <taxon>Dikarya</taxon>
        <taxon>Basidiomycota</taxon>
        <taxon>Agaricomycotina</taxon>
        <taxon>Agaricomycetes</taxon>
        <taxon>Agaricomycetidae</taxon>
        <taxon>Agaricales</taxon>
        <taxon>Marasmiineae</taxon>
        <taxon>Mycenaceae</taxon>
        <taxon>Mycena</taxon>
    </lineage>
</organism>
<feature type="compositionally biased region" description="Basic and acidic residues" evidence="1">
    <location>
        <begin position="209"/>
        <end position="241"/>
    </location>
</feature>
<feature type="region of interest" description="Disordered" evidence="1">
    <location>
        <begin position="208"/>
        <end position="261"/>
    </location>
</feature>
<accession>A0AAD6U9I6</accession>
<feature type="compositionally biased region" description="Basic residues" evidence="1">
    <location>
        <begin position="175"/>
        <end position="185"/>
    </location>
</feature>
<feature type="region of interest" description="Disordered" evidence="1">
    <location>
        <begin position="122"/>
        <end position="189"/>
    </location>
</feature>
<proteinExistence type="predicted"/>
<feature type="compositionally biased region" description="Basic and acidic residues" evidence="1">
    <location>
        <begin position="144"/>
        <end position="153"/>
    </location>
</feature>
<reference evidence="2" key="1">
    <citation type="submission" date="2023-03" db="EMBL/GenBank/DDBJ databases">
        <title>Massive genome expansion in bonnet fungi (Mycena s.s.) driven by repeated elements and novel gene families across ecological guilds.</title>
        <authorList>
            <consortium name="Lawrence Berkeley National Laboratory"/>
            <person name="Harder C.B."/>
            <person name="Miyauchi S."/>
            <person name="Viragh M."/>
            <person name="Kuo A."/>
            <person name="Thoen E."/>
            <person name="Andreopoulos B."/>
            <person name="Lu D."/>
            <person name="Skrede I."/>
            <person name="Drula E."/>
            <person name="Henrissat B."/>
            <person name="Morin E."/>
            <person name="Kohler A."/>
            <person name="Barry K."/>
            <person name="LaButti K."/>
            <person name="Morin E."/>
            <person name="Salamov A."/>
            <person name="Lipzen A."/>
            <person name="Mereny Z."/>
            <person name="Hegedus B."/>
            <person name="Baldrian P."/>
            <person name="Stursova M."/>
            <person name="Weitz H."/>
            <person name="Taylor A."/>
            <person name="Grigoriev I.V."/>
            <person name="Nagy L.G."/>
            <person name="Martin F."/>
            <person name="Kauserud H."/>
        </authorList>
    </citation>
    <scope>NUCLEOTIDE SEQUENCE</scope>
    <source>
        <strain evidence="2">CBHHK173m</strain>
    </source>
</reference>
<protein>
    <submittedName>
        <fullName evidence="2">Uncharacterized protein</fullName>
    </submittedName>
</protein>
<evidence type="ECO:0000313" key="2">
    <source>
        <dbReference type="EMBL" id="KAJ7094634.1"/>
    </source>
</evidence>
<keyword evidence="3" id="KW-1185">Reference proteome</keyword>
<feature type="compositionally biased region" description="Basic and acidic residues" evidence="1">
    <location>
        <begin position="122"/>
        <end position="135"/>
    </location>
</feature>
<gene>
    <name evidence="2" type="ORF">B0H15DRAFT_830313</name>
</gene>
<name>A0AAD6U9I6_9AGAR</name>
<evidence type="ECO:0000256" key="1">
    <source>
        <dbReference type="SAM" id="MobiDB-lite"/>
    </source>
</evidence>
<sequence>MRVYDSSSSPNWRAASSETCRAALSAASKKSITVRGSCGVRSKRCDVIRSLVLVVEGEEGGAGHGGGCAPAPAGHGGAVLSRGDAVGRHSELLPLREVDVGDTGGRRGRGVEDGLLIGRRQHELGDRGDGRRGGREGWAGGGRAVRDGEREGPSVRPPETGLGGRRIKGPGCGGRRNHGSRRALRRGGLPQIPAGLLEAQGVRGLEFARGGRADAEARRPGGEDGSADRGRGERGEDDVGRGRARRGRVGAEWTDRRLGLL</sequence>